<accession>A0A8H7T2U3</accession>
<name>A0A8H7T2U3_9HELO</name>
<gene>
    <name evidence="1" type="ORF">IFR04_014413</name>
</gene>
<sequence>MGGRYQSVGPVLAAIYRPEEESGHRRVQESQWYQPLVMKSSTFDSRLPLTEIHQACNKACAIYCIPKIHIGMSGFWRAVYNKWFVPNEVDIEFGTFFAQFIACWDDDSAKQPDAILTAHKKLCEQVESRQKILDEIDAEEIEPFTEWHEYFELGLSFRSAVIVVDREDWENDGVLLLRTSDTEGLAKWPIDVNDEKIQAGLGVDGGAVTRLSLESAIDVLLEMYRQSESESQKARRLKPNDPLHVCVF</sequence>
<keyword evidence="2" id="KW-1185">Reference proteome</keyword>
<reference evidence="1" key="1">
    <citation type="submission" date="2021-02" db="EMBL/GenBank/DDBJ databases">
        <title>Genome sequence Cadophora malorum strain M34.</title>
        <authorList>
            <person name="Stefanovic E."/>
            <person name="Vu D."/>
            <person name="Scully C."/>
            <person name="Dijksterhuis J."/>
            <person name="Roader J."/>
            <person name="Houbraken J."/>
        </authorList>
    </citation>
    <scope>NUCLEOTIDE SEQUENCE</scope>
    <source>
        <strain evidence="1">M34</strain>
    </source>
</reference>
<protein>
    <submittedName>
        <fullName evidence="1">Uncharacterized protein</fullName>
    </submittedName>
</protein>
<organism evidence="1 2">
    <name type="scientific">Cadophora malorum</name>
    <dbReference type="NCBI Taxonomy" id="108018"/>
    <lineage>
        <taxon>Eukaryota</taxon>
        <taxon>Fungi</taxon>
        <taxon>Dikarya</taxon>
        <taxon>Ascomycota</taxon>
        <taxon>Pezizomycotina</taxon>
        <taxon>Leotiomycetes</taxon>
        <taxon>Helotiales</taxon>
        <taxon>Ploettnerulaceae</taxon>
        <taxon>Cadophora</taxon>
    </lineage>
</organism>
<evidence type="ECO:0000313" key="2">
    <source>
        <dbReference type="Proteomes" id="UP000664132"/>
    </source>
</evidence>
<evidence type="ECO:0000313" key="1">
    <source>
        <dbReference type="EMBL" id="KAG4412449.1"/>
    </source>
</evidence>
<comment type="caution">
    <text evidence="1">The sequence shown here is derived from an EMBL/GenBank/DDBJ whole genome shotgun (WGS) entry which is preliminary data.</text>
</comment>
<proteinExistence type="predicted"/>
<dbReference type="AlphaFoldDB" id="A0A8H7T2U3"/>
<dbReference type="OrthoDB" id="4225321at2759"/>
<dbReference type="Proteomes" id="UP000664132">
    <property type="component" value="Unassembled WGS sequence"/>
</dbReference>
<dbReference type="EMBL" id="JAFJYH010000377">
    <property type="protein sequence ID" value="KAG4412449.1"/>
    <property type="molecule type" value="Genomic_DNA"/>
</dbReference>